<dbReference type="InterPro" id="IPR019734">
    <property type="entry name" value="TPR_rpt"/>
</dbReference>
<dbReference type="InterPro" id="IPR011990">
    <property type="entry name" value="TPR-like_helical_dom_sf"/>
</dbReference>
<dbReference type="SUPFAM" id="SSF48452">
    <property type="entry name" value="TPR-like"/>
    <property type="match status" value="1"/>
</dbReference>
<accession>A0ABT0BIU2</accession>
<feature type="non-terminal residue" evidence="3">
    <location>
        <position position="282"/>
    </location>
</feature>
<organism evidence="3 4">
    <name type="scientific">Novosphingobium organovorum</name>
    <dbReference type="NCBI Taxonomy" id="2930092"/>
    <lineage>
        <taxon>Bacteria</taxon>
        <taxon>Pseudomonadati</taxon>
        <taxon>Pseudomonadota</taxon>
        <taxon>Alphaproteobacteria</taxon>
        <taxon>Sphingomonadales</taxon>
        <taxon>Sphingomonadaceae</taxon>
        <taxon>Novosphingobium</taxon>
    </lineage>
</organism>
<reference evidence="3" key="1">
    <citation type="submission" date="2022-03" db="EMBL/GenBank/DDBJ databases">
        <title>Identification of a novel bacterium isolated from mangrove sediments.</title>
        <authorList>
            <person name="Pan X."/>
        </authorList>
    </citation>
    <scope>NUCLEOTIDE SEQUENCE</scope>
    <source>
        <strain evidence="3">B1949</strain>
    </source>
</reference>
<feature type="compositionally biased region" description="Low complexity" evidence="2">
    <location>
        <begin position="264"/>
        <end position="282"/>
    </location>
</feature>
<protein>
    <submittedName>
        <fullName evidence="3">Tetratricopeptide repeat protein</fullName>
    </submittedName>
</protein>
<evidence type="ECO:0000313" key="3">
    <source>
        <dbReference type="EMBL" id="MCJ2184976.1"/>
    </source>
</evidence>
<name>A0ABT0BIU2_9SPHN</name>
<keyword evidence="1" id="KW-0802">TPR repeat</keyword>
<sequence>MRGLVAALAPVLAPVLAVLGAGVAVPVAASEVVQALPNPNTAKLSDALARLGRDQGDLEALLDAGDAARELGDFEAARRFFDRAAKVAPQDGRVSTGLARTALMAGDPVSAIAQFDAAQKAGADPLAMASDRGLAHDMVGDNAGAQVFYRAVLARGEDDGVRNRLAISQAIAGDLAASEQTLMPLLRKQDKPAWRTRAFTLAIAGDTKQAITLVETILPKALSGQVAPYLRYMPRLTSAQQAAAANLGRFPRASEIGRDDARIAGYTPPAPAAGAQAPAAAG</sequence>
<dbReference type="Gene3D" id="1.25.40.10">
    <property type="entry name" value="Tetratricopeptide repeat domain"/>
    <property type="match status" value="1"/>
</dbReference>
<gene>
    <name evidence="3" type="ORF">MTR62_20135</name>
</gene>
<dbReference type="Pfam" id="PF13432">
    <property type="entry name" value="TPR_16"/>
    <property type="match status" value="1"/>
</dbReference>
<dbReference type="PROSITE" id="PS50005">
    <property type="entry name" value="TPR"/>
    <property type="match status" value="1"/>
</dbReference>
<dbReference type="Proteomes" id="UP001162881">
    <property type="component" value="Unassembled WGS sequence"/>
</dbReference>
<feature type="region of interest" description="Disordered" evidence="2">
    <location>
        <begin position="262"/>
        <end position="282"/>
    </location>
</feature>
<dbReference type="EMBL" id="JALHLF010000184">
    <property type="protein sequence ID" value="MCJ2184976.1"/>
    <property type="molecule type" value="Genomic_DNA"/>
</dbReference>
<evidence type="ECO:0000256" key="1">
    <source>
        <dbReference type="PROSITE-ProRule" id="PRU00339"/>
    </source>
</evidence>
<evidence type="ECO:0000313" key="4">
    <source>
        <dbReference type="Proteomes" id="UP001162881"/>
    </source>
</evidence>
<keyword evidence="4" id="KW-1185">Reference proteome</keyword>
<comment type="caution">
    <text evidence="3">The sequence shown here is derived from an EMBL/GenBank/DDBJ whole genome shotgun (WGS) entry which is preliminary data.</text>
</comment>
<dbReference type="RefSeq" id="WP_244024307.1">
    <property type="nucleotide sequence ID" value="NZ_JALHLF010000184.1"/>
</dbReference>
<feature type="repeat" description="TPR" evidence="1">
    <location>
        <begin position="58"/>
        <end position="91"/>
    </location>
</feature>
<proteinExistence type="predicted"/>
<evidence type="ECO:0000256" key="2">
    <source>
        <dbReference type="SAM" id="MobiDB-lite"/>
    </source>
</evidence>